<dbReference type="Pfam" id="PF18291">
    <property type="entry name" value="HU-HIG"/>
    <property type="match status" value="1"/>
</dbReference>
<dbReference type="RefSeq" id="WP_092438141.1">
    <property type="nucleotide sequence ID" value="NZ_FMYP01000029.1"/>
</dbReference>
<evidence type="ECO:0000259" key="2">
    <source>
        <dbReference type="Pfam" id="PF18291"/>
    </source>
</evidence>
<evidence type="ECO:0000256" key="1">
    <source>
        <dbReference type="ARBA" id="ARBA00023125"/>
    </source>
</evidence>
<evidence type="ECO:0000313" key="3">
    <source>
        <dbReference type="EMBL" id="SDC39232.1"/>
    </source>
</evidence>
<dbReference type="STRING" id="1640674.SAMN05216323_102930"/>
<sequence length="126" mass="13916">MPVKYVLVERANPQDRQALKKFYAQAVSTGEVSLKTLKTDISARSTVNPADVVAVIDTFVQMLVQELSQGKIVRLGDFGSFQVGISSEGAESSEKFHSSMIRDAKITFRPGTDLRDMIATLKYEKS</sequence>
<dbReference type="InterPro" id="IPR010992">
    <property type="entry name" value="IHF-like_DNA-bd_dom_sf"/>
</dbReference>
<gene>
    <name evidence="3" type="ORF">SAMN05216323_102930</name>
</gene>
<evidence type="ECO:0000313" key="4">
    <source>
        <dbReference type="Proteomes" id="UP000199452"/>
    </source>
</evidence>
<keyword evidence="1 3" id="KW-0238">DNA-binding</keyword>
<dbReference type="OrthoDB" id="9809801at2"/>
<feature type="domain" description="HU" evidence="2">
    <location>
        <begin position="1"/>
        <end position="125"/>
    </location>
</feature>
<dbReference type="SUPFAM" id="SSF47729">
    <property type="entry name" value="IHF-like DNA-binding proteins"/>
    <property type="match status" value="1"/>
</dbReference>
<accession>A0A1G6L7B0</accession>
<dbReference type="AlphaFoldDB" id="A0A1G6L7B0"/>
<dbReference type="NCBIfam" id="TIGR01201">
    <property type="entry name" value="HU_rel"/>
    <property type="match status" value="1"/>
</dbReference>
<proteinExistence type="predicted"/>
<organism evidence="3 4">
    <name type="scientific">Williamwhitmania taraxaci</name>
    <dbReference type="NCBI Taxonomy" id="1640674"/>
    <lineage>
        <taxon>Bacteria</taxon>
        <taxon>Pseudomonadati</taxon>
        <taxon>Bacteroidota</taxon>
        <taxon>Bacteroidia</taxon>
        <taxon>Bacteroidales</taxon>
        <taxon>Williamwhitmaniaceae</taxon>
        <taxon>Williamwhitmania</taxon>
    </lineage>
</organism>
<keyword evidence="4" id="KW-1185">Reference proteome</keyword>
<name>A0A1G6L7B0_9BACT</name>
<dbReference type="Proteomes" id="UP000199452">
    <property type="component" value="Unassembled WGS sequence"/>
</dbReference>
<dbReference type="GO" id="GO:0003677">
    <property type="term" value="F:DNA binding"/>
    <property type="evidence" value="ECO:0007669"/>
    <property type="project" value="UniProtKB-KW"/>
</dbReference>
<dbReference type="InterPro" id="IPR005902">
    <property type="entry name" value="HU_DNA-bd_put"/>
</dbReference>
<dbReference type="Gene3D" id="4.10.520.10">
    <property type="entry name" value="IHF-like DNA-binding proteins"/>
    <property type="match status" value="1"/>
</dbReference>
<protein>
    <submittedName>
        <fullName evidence="3">DNA-binding protein, histone-like, putative</fullName>
    </submittedName>
</protein>
<reference evidence="3 4" key="1">
    <citation type="submission" date="2016-09" db="EMBL/GenBank/DDBJ databases">
        <authorList>
            <person name="Capua I."/>
            <person name="De Benedictis P."/>
            <person name="Joannis T."/>
            <person name="Lombin L.H."/>
            <person name="Cattoli G."/>
        </authorList>
    </citation>
    <scope>NUCLEOTIDE SEQUENCE [LARGE SCALE GENOMIC DNA]</scope>
    <source>
        <strain evidence="3 4">A7P-90m</strain>
    </source>
</reference>
<dbReference type="InterPro" id="IPR041607">
    <property type="entry name" value="HU-HIG"/>
</dbReference>
<dbReference type="EMBL" id="FMYP01000029">
    <property type="protein sequence ID" value="SDC39232.1"/>
    <property type="molecule type" value="Genomic_DNA"/>
</dbReference>